<dbReference type="InterPro" id="IPR043502">
    <property type="entry name" value="DNA/RNA_pol_sf"/>
</dbReference>
<dbReference type="AlphaFoldDB" id="A0A9Q0EWD0"/>
<protein>
    <recommendedName>
        <fullName evidence="3">Reverse transcriptase domain-containing protein</fullName>
    </recommendedName>
</protein>
<dbReference type="InterPro" id="IPR052560">
    <property type="entry name" value="RdDP_mobile_element"/>
</dbReference>
<dbReference type="Proteomes" id="UP001148018">
    <property type="component" value="Unassembled WGS sequence"/>
</dbReference>
<sequence length="228" mass="25486">MMAAAAVGEWQEEEWLTRNIQMQERGSADPVQVLKGLVAARIRVEPIIRWVANVDVNLSGDFTTADLSVAICKLMQSKSPGRDNIQSELVIHPSATTSAWLCVFFLSCFRRSKIPKTWRHAAVITPLKSNKPAEDPKAYRPISLLCVPFMILERTIHRRIEAVVDPQLPRKQGGSWWGRSHMDQETLLMQDIEDSFQAKDKAGVVLLDVTAAYDTVIPAMASKAGFEV</sequence>
<evidence type="ECO:0000313" key="1">
    <source>
        <dbReference type="EMBL" id="KAJ3614842.1"/>
    </source>
</evidence>
<evidence type="ECO:0000313" key="2">
    <source>
        <dbReference type="Proteomes" id="UP001148018"/>
    </source>
</evidence>
<dbReference type="SUPFAM" id="SSF56672">
    <property type="entry name" value="DNA/RNA polymerases"/>
    <property type="match status" value="1"/>
</dbReference>
<dbReference type="PANTHER" id="PTHR36688">
    <property type="entry name" value="ENDO/EXONUCLEASE/PHOSPHATASE DOMAIN-CONTAINING PROTEIN"/>
    <property type="match status" value="1"/>
</dbReference>
<keyword evidence="2" id="KW-1185">Reference proteome</keyword>
<name>A0A9Q0EWD0_9TELE</name>
<dbReference type="OrthoDB" id="416454at2759"/>
<comment type="caution">
    <text evidence="1">The sequence shown here is derived from an EMBL/GenBank/DDBJ whole genome shotgun (WGS) entry which is preliminary data.</text>
</comment>
<accession>A0A9Q0EWD0</accession>
<gene>
    <name evidence="1" type="ORF">NHX12_018412</name>
</gene>
<evidence type="ECO:0008006" key="3">
    <source>
        <dbReference type="Google" id="ProtNLM"/>
    </source>
</evidence>
<proteinExistence type="predicted"/>
<organism evidence="1 2">
    <name type="scientific">Muraenolepis orangiensis</name>
    <name type="common">Patagonian moray cod</name>
    <dbReference type="NCBI Taxonomy" id="630683"/>
    <lineage>
        <taxon>Eukaryota</taxon>
        <taxon>Metazoa</taxon>
        <taxon>Chordata</taxon>
        <taxon>Craniata</taxon>
        <taxon>Vertebrata</taxon>
        <taxon>Euteleostomi</taxon>
        <taxon>Actinopterygii</taxon>
        <taxon>Neopterygii</taxon>
        <taxon>Teleostei</taxon>
        <taxon>Neoteleostei</taxon>
        <taxon>Acanthomorphata</taxon>
        <taxon>Zeiogadaria</taxon>
        <taxon>Gadariae</taxon>
        <taxon>Gadiformes</taxon>
        <taxon>Muraenolepidoidei</taxon>
        <taxon>Muraenolepididae</taxon>
        <taxon>Muraenolepis</taxon>
    </lineage>
</organism>
<reference evidence="1" key="1">
    <citation type="submission" date="2022-07" db="EMBL/GenBank/DDBJ databases">
        <title>Chromosome-level genome of Muraenolepis orangiensis.</title>
        <authorList>
            <person name="Kim J."/>
        </authorList>
    </citation>
    <scope>NUCLEOTIDE SEQUENCE</scope>
    <source>
        <strain evidence="1">KU_S4_2022</strain>
        <tissue evidence="1">Muscle</tissue>
    </source>
</reference>
<dbReference type="PANTHER" id="PTHR36688:SF1">
    <property type="entry name" value="ENDONUCLEASE_EXONUCLEASE_PHOSPHATASE DOMAIN-CONTAINING PROTEIN"/>
    <property type="match status" value="1"/>
</dbReference>
<dbReference type="EMBL" id="JANIIK010000034">
    <property type="protein sequence ID" value="KAJ3614842.1"/>
    <property type="molecule type" value="Genomic_DNA"/>
</dbReference>